<feature type="region of interest" description="Disordered" evidence="8">
    <location>
        <begin position="581"/>
        <end position="669"/>
    </location>
</feature>
<feature type="domain" description="C2H2-type" evidence="10">
    <location>
        <begin position="527"/>
        <end position="551"/>
    </location>
</feature>
<dbReference type="InterPro" id="IPR036236">
    <property type="entry name" value="Znf_C2H2_sf"/>
</dbReference>
<evidence type="ECO:0000313" key="12">
    <source>
        <dbReference type="RefSeq" id="XP_032830853.1"/>
    </source>
</evidence>
<feature type="region of interest" description="Disordered" evidence="8">
    <location>
        <begin position="321"/>
        <end position="341"/>
    </location>
</feature>
<feature type="region of interest" description="Disordered" evidence="8">
    <location>
        <begin position="393"/>
        <end position="450"/>
    </location>
</feature>
<dbReference type="SUPFAM" id="SSF54695">
    <property type="entry name" value="POZ domain"/>
    <property type="match status" value="1"/>
</dbReference>
<evidence type="ECO:0000256" key="3">
    <source>
        <dbReference type="ARBA" id="ARBA00022737"/>
    </source>
</evidence>
<dbReference type="PROSITE" id="PS50157">
    <property type="entry name" value="ZINC_FINGER_C2H2_2"/>
    <property type="match status" value="6"/>
</dbReference>
<evidence type="ECO:0000313" key="11">
    <source>
        <dbReference type="Proteomes" id="UP001318040"/>
    </source>
</evidence>
<keyword evidence="2" id="KW-0479">Metal-binding</keyword>
<feature type="compositionally biased region" description="Low complexity" evidence="8">
    <location>
        <begin position="1123"/>
        <end position="1133"/>
    </location>
</feature>
<feature type="compositionally biased region" description="Polar residues" evidence="8">
    <location>
        <begin position="400"/>
        <end position="413"/>
    </location>
</feature>
<evidence type="ECO:0000256" key="4">
    <source>
        <dbReference type="ARBA" id="ARBA00022771"/>
    </source>
</evidence>
<feature type="compositionally biased region" description="Basic and acidic residues" evidence="8">
    <location>
        <begin position="807"/>
        <end position="824"/>
    </location>
</feature>
<dbReference type="PROSITE" id="PS00028">
    <property type="entry name" value="ZINC_FINGER_C2H2_1"/>
    <property type="match status" value="6"/>
</dbReference>
<feature type="domain" description="C2H2-type" evidence="10">
    <location>
        <begin position="498"/>
        <end position="526"/>
    </location>
</feature>
<dbReference type="GO" id="GO:0008270">
    <property type="term" value="F:zinc ion binding"/>
    <property type="evidence" value="ECO:0007669"/>
    <property type="project" value="UniProtKB-KW"/>
</dbReference>
<evidence type="ECO:0000256" key="5">
    <source>
        <dbReference type="ARBA" id="ARBA00022833"/>
    </source>
</evidence>
<dbReference type="GO" id="GO:0000981">
    <property type="term" value="F:DNA-binding transcription factor activity, RNA polymerase II-specific"/>
    <property type="evidence" value="ECO:0007669"/>
    <property type="project" value="TreeGrafter"/>
</dbReference>
<dbReference type="SMART" id="SM00355">
    <property type="entry name" value="ZnF_C2H2"/>
    <property type="match status" value="7"/>
</dbReference>
<keyword evidence="5" id="KW-0862">Zinc</keyword>
<evidence type="ECO:0000256" key="7">
    <source>
        <dbReference type="PROSITE-ProRule" id="PRU00042"/>
    </source>
</evidence>
<feature type="compositionally biased region" description="Low complexity" evidence="8">
    <location>
        <begin position="1260"/>
        <end position="1279"/>
    </location>
</feature>
<feature type="compositionally biased region" description="Polar residues" evidence="8">
    <location>
        <begin position="648"/>
        <end position="658"/>
    </location>
</feature>
<dbReference type="PROSITE" id="PS50097">
    <property type="entry name" value="BTB"/>
    <property type="match status" value="1"/>
</dbReference>
<feature type="compositionally biased region" description="Acidic residues" evidence="8">
    <location>
        <begin position="1246"/>
        <end position="1255"/>
    </location>
</feature>
<dbReference type="Gene3D" id="3.30.710.10">
    <property type="entry name" value="Potassium Channel Kv1.1, Chain A"/>
    <property type="match status" value="1"/>
</dbReference>
<feature type="domain" description="BTB" evidence="9">
    <location>
        <begin position="34"/>
        <end position="119"/>
    </location>
</feature>
<keyword evidence="4 7" id="KW-0863">Zinc-finger</keyword>
<evidence type="ECO:0000256" key="2">
    <source>
        <dbReference type="ARBA" id="ARBA00022723"/>
    </source>
</evidence>
<dbReference type="KEGG" id="pmrn:116954446"/>
<dbReference type="RefSeq" id="XP_032830853.1">
    <property type="nucleotide sequence ID" value="XM_032974962.1"/>
</dbReference>
<dbReference type="PANTHER" id="PTHR24394">
    <property type="entry name" value="ZINC FINGER PROTEIN"/>
    <property type="match status" value="1"/>
</dbReference>
<dbReference type="Gene3D" id="3.30.160.60">
    <property type="entry name" value="Classic Zinc Finger"/>
    <property type="match status" value="4"/>
</dbReference>
<feature type="region of interest" description="Disordered" evidence="8">
    <location>
        <begin position="726"/>
        <end position="750"/>
    </location>
</feature>
<accession>A0AAJ7U9R4</accession>
<dbReference type="SUPFAM" id="SSF57667">
    <property type="entry name" value="beta-beta-alpha zinc fingers"/>
    <property type="match status" value="4"/>
</dbReference>
<evidence type="ECO:0000256" key="8">
    <source>
        <dbReference type="SAM" id="MobiDB-lite"/>
    </source>
</evidence>
<dbReference type="Proteomes" id="UP001318040">
    <property type="component" value="Chromosome 55"/>
</dbReference>
<feature type="domain" description="C2H2-type" evidence="10">
    <location>
        <begin position="925"/>
        <end position="952"/>
    </location>
</feature>
<dbReference type="InterPro" id="IPR013087">
    <property type="entry name" value="Znf_C2H2_type"/>
</dbReference>
<feature type="region of interest" description="Disordered" evidence="8">
    <location>
        <begin position="145"/>
        <end position="208"/>
    </location>
</feature>
<protein>
    <submittedName>
        <fullName evidence="12">Zinc finger and BTB domain-containing protein 21-like</fullName>
    </submittedName>
</protein>
<sequence>MAESMLCATDETYAKALLRFLDADREARPALSLCDVTLIAGERKFRAHRTVLAAGSVYFRRLFSASPCGSAPGEERLSLAGGSAGTSSAVYNVEIAGVEPGTFELVLSFLYTASVHVDAARARAVRALGRALGVPFLAALPSGRPAQHAARKSGGGDGGDDVSAEGVLVSDNPLGEAVPRGEVSEGRADGAPTGDGQAGDGTHSDEDDVPAIVGVVSPVDNGLGAVQSVCHLSAYVEEACSEGEEAGGGGVRVDEPERIEASEEEQGTAGGAPDQQELNADFSEISALETPELAAKSREHGGSEALDTLVSISITAVCHEGKSGDVRPNADPGENIKNGTRCEQDSLPLEAPVRPTVAKRITPLEATIKKLQQGVEKHDKACSPDRLLSVQAKAGKLQQGVGTNLERSPQGSSPAGAVEGTSSHKGSRAASSPGLKRGVSNKRPCNVAEDGSPVLKSFRTNLVLGRLAEEGPAAADRHCDAAPKWSLEKLRVKNASKIWCDECGQVFRTVRALKRHGDVYHSANRPYPCAVCGKRFLTSYKAWTHRRTQHAATLGGGLEESSEEGTSRVFLVIPPFVSGALDGQAEPDAGDRLGDRGADGVEEGRAPLGLGRRARAERGNRSAARSQNDALETDSLLADAERADVTNEEISSSEQLLQTEPADVKADDDDVENAMENVETTVEGIEDEIKAVTQDHVLETTSEIETLHGGAVVSDVEAAQEETLLFDGSQAPEGDKDDDDALRTSRDGQTLLVSGERNATLNKVNDIEFHIDDSAEIHGNQKSSSNVEGDSAEVDISQAKKSNVKLSPEKLTDPKSGDRHKGCQDQESVTGIDSETQTDAVPEESQKKVPRKRKNISWGDEAAGGKLEQRLLVKKLGQFGEEQNFTEEDDEDDNEKEEPPAASEGADLSGQDGQRVKTARKGCGYICGECGKSFPFYCRFREHTKTHMLERPYICSVCPKSFRREGNLRMHQRRHRLELLAELGASPTSPDTALATPRVRKHAVRRGPRSGRAGSPGAPRLTPRTKITDEDSAAEQSDKEPVPCRLCDLVLWSADERKEHEVTCGQQRLMCRACGRTFRTAFSLWRHRLEVHHDSETFAFLPESPAAEPLSSPEAAAEREESAGAAEAVSEAVSDADKSEEIVAHSTPLPAVYLASASAAEPSAYSLLSLSDAAAAGSLQSDIPAETDSDKEAKAVSEILIVLGPALKDDPKTNEMLSAEEEKVECQDADTNFVTVEVNTHKGDGDGDDHNDDFQESQVESAIPSFASPESESPAVESGAEIDEDKTKPQPKMVHGLGGEEEELAHASCRKPRLVRLHPVSPAPRLRRDGAAKARQLKARAARADRRAAPLVTAADAESPPRPEPNAVAAAQDVEFPHTCTKCGVVFSLFQQLERHQELFCEVKAFQCHDCNKSFRTNFRLWSHRQSFHWDGDAAPESHSG</sequence>
<keyword evidence="6" id="KW-0539">Nucleus</keyword>
<feature type="domain" description="C2H2-type" evidence="10">
    <location>
        <begin position="953"/>
        <end position="980"/>
    </location>
</feature>
<dbReference type="GO" id="GO:0005634">
    <property type="term" value="C:nucleus"/>
    <property type="evidence" value="ECO:0007669"/>
    <property type="project" value="UniProtKB-SubCell"/>
</dbReference>
<dbReference type="Pfam" id="PF13912">
    <property type="entry name" value="zf-C2H2_6"/>
    <property type="match status" value="1"/>
</dbReference>
<dbReference type="SMART" id="SM00225">
    <property type="entry name" value="BTB"/>
    <property type="match status" value="1"/>
</dbReference>
<feature type="region of interest" description="Disordered" evidence="8">
    <location>
        <begin position="878"/>
        <end position="914"/>
    </location>
</feature>
<feature type="compositionally biased region" description="Low complexity" evidence="8">
    <location>
        <begin position="1010"/>
        <end position="1020"/>
    </location>
</feature>
<reference evidence="12" key="1">
    <citation type="submission" date="2025-08" db="UniProtKB">
        <authorList>
            <consortium name="RefSeq"/>
        </authorList>
    </citation>
    <scope>IDENTIFICATION</scope>
    <source>
        <tissue evidence="12">Sperm</tissue>
    </source>
</reference>
<organism evidence="11 12">
    <name type="scientific">Petromyzon marinus</name>
    <name type="common">Sea lamprey</name>
    <dbReference type="NCBI Taxonomy" id="7757"/>
    <lineage>
        <taxon>Eukaryota</taxon>
        <taxon>Metazoa</taxon>
        <taxon>Chordata</taxon>
        <taxon>Craniata</taxon>
        <taxon>Vertebrata</taxon>
        <taxon>Cyclostomata</taxon>
        <taxon>Hyperoartia</taxon>
        <taxon>Petromyzontiformes</taxon>
        <taxon>Petromyzontidae</taxon>
        <taxon>Petromyzon</taxon>
    </lineage>
</organism>
<feature type="compositionally biased region" description="Low complexity" evidence="8">
    <location>
        <begin position="1105"/>
        <end position="1115"/>
    </location>
</feature>
<proteinExistence type="predicted"/>
<dbReference type="Pfam" id="PF00096">
    <property type="entry name" value="zf-C2H2"/>
    <property type="match status" value="2"/>
</dbReference>
<evidence type="ECO:0000256" key="6">
    <source>
        <dbReference type="ARBA" id="ARBA00023242"/>
    </source>
</evidence>
<dbReference type="InterPro" id="IPR000210">
    <property type="entry name" value="BTB/POZ_dom"/>
</dbReference>
<feature type="domain" description="C2H2-type" evidence="10">
    <location>
        <begin position="1069"/>
        <end position="1097"/>
    </location>
</feature>
<keyword evidence="3" id="KW-0677">Repeat</keyword>
<feature type="compositionally biased region" description="Polar residues" evidence="8">
    <location>
        <begin position="825"/>
        <end position="839"/>
    </location>
</feature>
<dbReference type="PANTHER" id="PTHR24394:SF15">
    <property type="entry name" value="ZINC FINGER AND BTB DOMAIN-CONTAINING PROTEIN 21"/>
    <property type="match status" value="1"/>
</dbReference>
<dbReference type="FunFam" id="3.30.160.60:FF:000358">
    <property type="entry name" value="zinc finger protein 24"/>
    <property type="match status" value="1"/>
</dbReference>
<gene>
    <name evidence="12" type="primary">LOC116954446</name>
</gene>
<feature type="region of interest" description="Disordered" evidence="8">
    <location>
        <begin position="1341"/>
        <end position="1365"/>
    </location>
</feature>
<evidence type="ECO:0000259" key="9">
    <source>
        <dbReference type="PROSITE" id="PS50097"/>
    </source>
</evidence>
<feature type="compositionally biased region" description="Acidic residues" evidence="8">
    <location>
        <begin position="884"/>
        <end position="896"/>
    </location>
</feature>
<feature type="compositionally biased region" description="Basic residues" evidence="8">
    <location>
        <begin position="998"/>
        <end position="1009"/>
    </location>
</feature>
<dbReference type="InterPro" id="IPR011333">
    <property type="entry name" value="SKP1/BTB/POZ_sf"/>
</dbReference>
<keyword evidence="11" id="KW-1185">Reference proteome</keyword>
<feature type="region of interest" description="Disordered" evidence="8">
    <location>
        <begin position="775"/>
        <end position="861"/>
    </location>
</feature>
<feature type="compositionally biased region" description="Basic and acidic residues" evidence="8">
    <location>
        <begin position="589"/>
        <end position="605"/>
    </location>
</feature>
<dbReference type="Pfam" id="PF00651">
    <property type="entry name" value="BTB"/>
    <property type="match status" value="1"/>
</dbReference>
<evidence type="ECO:0000256" key="1">
    <source>
        <dbReference type="ARBA" id="ARBA00004123"/>
    </source>
</evidence>
<name>A0AAJ7U9R4_PETMA</name>
<feature type="domain" description="C2H2-type" evidence="10">
    <location>
        <begin position="1406"/>
        <end position="1429"/>
    </location>
</feature>
<feature type="region of interest" description="Disordered" evidence="8">
    <location>
        <begin position="988"/>
        <end position="1038"/>
    </location>
</feature>
<feature type="region of interest" description="Disordered" evidence="8">
    <location>
        <begin position="1105"/>
        <end position="1141"/>
    </location>
</feature>
<comment type="subcellular location">
    <subcellularLocation>
        <location evidence="1">Nucleus</location>
    </subcellularLocation>
</comment>
<evidence type="ECO:0000259" key="10">
    <source>
        <dbReference type="PROSITE" id="PS50157"/>
    </source>
</evidence>
<feature type="region of interest" description="Disordered" evidence="8">
    <location>
        <begin position="1239"/>
        <end position="1290"/>
    </location>
</feature>